<evidence type="ECO:0000256" key="3">
    <source>
        <dbReference type="PROSITE-ProRule" id="PRU00708"/>
    </source>
</evidence>
<dbReference type="PANTHER" id="PTHR47939">
    <property type="entry name" value="MEMBRANE-ASSOCIATED SALT-INDUCIBLE PROTEIN-LIKE"/>
    <property type="match status" value="1"/>
</dbReference>
<dbReference type="SUPFAM" id="SSF81901">
    <property type="entry name" value="HCP-like"/>
    <property type="match status" value="1"/>
</dbReference>
<sequence length="826" mass="93089">MWVSSSVKIICRRQFVKNVHIVRFYAVSALAQLNPTTTFTDSIPEELTVYTHKHNLISSCFAELDTVETVDTFKVVETLNRLRAEPRLAFDFFNQIKESGFHHDARTYAAIIRVLCFWGLDRKLDSVLLEVVGKGRNSDVEIARLFRALAESECSTVLVRVSDVLVKLYVNAGMFDEAIDVLCQVKYLGLIPHIFSCNYLMNRLIGCGKVDIAMAIYRHLKGFGVIPNKYTYAIAIKAFSVKGRLEEAFDVFREMEESGVTPSAFAYSTYIEGLCMHGRPDLGLEMLRALTTANVPIDVFAFTVLIRRFCNDMKLKEAESILLEMESLGFVPDEYIYGALICGFCRAGKLLKALVLHNAMTSKGMKTNCVIVSSILQGLVQIGMVSEAAIQFQEFTEMGIFLDQACYNIVMCALCKLGNMEEAAALLVDMKGKKIFPDVVNYTTLIRGYCLKGRLIDAVKLLEEMKENGLNPDVITYNILADGFSRNGHTHMVLNLLHYMEAQGLKPNTVTHNMIIEGFCIGGKVEDAEIFLDNLEDKCLENYSALVSGYCEANQTDEAFELFIRLSKQGHIIKENSCLKLLSNLCMEGDNHKALFLLETMLALEVNPYKIMYSKVIGALCRAGEMKKAQHIFDIMVSSGVIDLVTYTMMINGYCRVNCLREGYDLLQDMENRGIKPDVITYTVLLDSCLKQSSDSMKRKEKISKAFWREMKDMDIQVDVICYTVLIDSHCKANNIKEALSLFDDMIDRGIQPDTVTYTALLSGYCRVGDIDKAVLLFSEMLHKGILPDDHTFSTLRHGVLKARRVTLVAHRQQLNTMLSQLFKAK</sequence>
<feature type="repeat" description="PPR" evidence="3">
    <location>
        <begin position="719"/>
        <end position="753"/>
    </location>
</feature>
<comment type="similarity">
    <text evidence="1">Belongs to the PPR family. P subfamily.</text>
</comment>
<evidence type="ECO:0000256" key="2">
    <source>
        <dbReference type="ARBA" id="ARBA00022737"/>
    </source>
</evidence>
<feature type="repeat" description="PPR" evidence="3">
    <location>
        <begin position="403"/>
        <end position="437"/>
    </location>
</feature>
<feature type="repeat" description="PPR" evidence="3">
    <location>
        <begin position="193"/>
        <end position="227"/>
    </location>
</feature>
<dbReference type="NCBIfam" id="TIGR00756">
    <property type="entry name" value="PPR"/>
    <property type="match status" value="11"/>
</dbReference>
<feature type="repeat" description="PPR" evidence="3">
    <location>
        <begin position="333"/>
        <end position="367"/>
    </location>
</feature>
<name>A0A2P2IYJ0_RHIMU</name>
<feature type="repeat" description="PPR" evidence="3">
    <location>
        <begin position="643"/>
        <end position="677"/>
    </location>
</feature>
<proteinExistence type="inferred from homology"/>
<reference evidence="4" key="1">
    <citation type="submission" date="2018-02" db="EMBL/GenBank/DDBJ databases">
        <title>Rhizophora mucronata_Transcriptome.</title>
        <authorList>
            <person name="Meera S.P."/>
            <person name="Sreeshan A."/>
            <person name="Augustine A."/>
        </authorList>
    </citation>
    <scope>NUCLEOTIDE SEQUENCE</scope>
    <source>
        <tissue evidence="4">Leaf</tissue>
    </source>
</reference>
<evidence type="ECO:0000313" key="4">
    <source>
        <dbReference type="EMBL" id="MBW86291.1"/>
    </source>
</evidence>
<dbReference type="InterPro" id="IPR002885">
    <property type="entry name" value="PPR_rpt"/>
</dbReference>
<feature type="repeat" description="PPR" evidence="3">
    <location>
        <begin position="438"/>
        <end position="472"/>
    </location>
</feature>
<dbReference type="PANTHER" id="PTHR47939:SF13">
    <property type="entry name" value="OS03G0201400 PROTEIN"/>
    <property type="match status" value="1"/>
</dbReference>
<dbReference type="PROSITE" id="PS51375">
    <property type="entry name" value="PPR"/>
    <property type="match status" value="11"/>
</dbReference>
<dbReference type="Pfam" id="PF13041">
    <property type="entry name" value="PPR_2"/>
    <property type="match status" value="4"/>
</dbReference>
<dbReference type="EMBL" id="GGEC01005808">
    <property type="protein sequence ID" value="MBW86291.1"/>
    <property type="molecule type" value="Transcribed_RNA"/>
</dbReference>
<keyword evidence="2" id="KW-0677">Repeat</keyword>
<evidence type="ECO:0000256" key="1">
    <source>
        <dbReference type="ARBA" id="ARBA00007626"/>
    </source>
</evidence>
<feature type="repeat" description="PPR" evidence="3">
    <location>
        <begin position="754"/>
        <end position="788"/>
    </location>
</feature>
<dbReference type="Gene3D" id="1.25.40.10">
    <property type="entry name" value="Tetratricopeptide repeat domain"/>
    <property type="match status" value="7"/>
</dbReference>
<feature type="repeat" description="PPR" evidence="3">
    <location>
        <begin position="298"/>
        <end position="332"/>
    </location>
</feature>
<protein>
    <submittedName>
        <fullName evidence="4">Pentatricopeptide repeat-containing protein At2g26790</fullName>
    </submittedName>
</protein>
<accession>A0A2P2IYJ0</accession>
<feature type="repeat" description="PPR" evidence="3">
    <location>
        <begin position="228"/>
        <end position="262"/>
    </location>
</feature>
<dbReference type="InterPro" id="IPR050667">
    <property type="entry name" value="PPR-containing_protein"/>
</dbReference>
<feature type="repeat" description="PPR" evidence="3">
    <location>
        <begin position="539"/>
        <end position="573"/>
    </location>
</feature>
<dbReference type="InterPro" id="IPR011990">
    <property type="entry name" value="TPR-like_helical_dom_sf"/>
</dbReference>
<feature type="repeat" description="PPR" evidence="3">
    <location>
        <begin position="473"/>
        <end position="507"/>
    </location>
</feature>
<dbReference type="Pfam" id="PF01535">
    <property type="entry name" value="PPR"/>
    <property type="match status" value="3"/>
</dbReference>
<dbReference type="Pfam" id="PF12854">
    <property type="entry name" value="PPR_1"/>
    <property type="match status" value="3"/>
</dbReference>
<organism evidence="4">
    <name type="scientific">Rhizophora mucronata</name>
    <name type="common">Asiatic mangrove</name>
    <dbReference type="NCBI Taxonomy" id="61149"/>
    <lineage>
        <taxon>Eukaryota</taxon>
        <taxon>Viridiplantae</taxon>
        <taxon>Streptophyta</taxon>
        <taxon>Embryophyta</taxon>
        <taxon>Tracheophyta</taxon>
        <taxon>Spermatophyta</taxon>
        <taxon>Magnoliopsida</taxon>
        <taxon>eudicotyledons</taxon>
        <taxon>Gunneridae</taxon>
        <taxon>Pentapetalae</taxon>
        <taxon>rosids</taxon>
        <taxon>fabids</taxon>
        <taxon>Malpighiales</taxon>
        <taxon>Rhizophoraceae</taxon>
        <taxon>Rhizophora</taxon>
    </lineage>
</organism>
<dbReference type="AlphaFoldDB" id="A0A2P2IYJ0"/>